<dbReference type="AlphaFoldDB" id="A0A511YSY2"/>
<dbReference type="PROSITE" id="PS51257">
    <property type="entry name" value="PROKAR_LIPOPROTEIN"/>
    <property type="match status" value="1"/>
</dbReference>
<sequence>MAGPTRARSAALVLGLAAAALAGCVAIPTSGPIATGSPAPVDESPPIPLAALPQQDDTPEGIVAGFFSAARAGVFDDFDVAREFLTRNADAAWDPRERLLVAASDPELSMDGDMVVAVVDLAGSVDSEGVFQEAAPGSEVTLSFGMQRNHANQWRIADLQNGIVIRDSAFDASFSPVPVYFATPDWQIAVPEVRWLPDQSALRRAVLALFDGPAPWLADGVANAAPPLGAPVEVADPGADGVVTIDLPAEAFQESWADEQRGHLQAQLEATLFTGRLRGAVSSVGLTVASSNGPVPLPVQPDEVPTLLTDPQPRSGPYAVVDGVIADVSGELAEPVADLPAVTDLAAPNHPAVSADGTLWVLLDGTRRLVLLPAGGAEPETLLEGADLLPPSVDRFGWVWTGEKDSAGLLTAVLPDGTTVPVNAPLLADRQLRSMRVSRDGARIAIASVDADGRSTIHVASIVRAADEAGEPRALGDGALTVGASLTDVTELAWSTEQALAVLGTAAGSEQRAVYLATVGGRTTLQQVVAEGTVGLAAARGNDGIYVVDTDGVLRLLRGSSWVETTSGVVDPVFPG</sequence>
<evidence type="ECO:0000313" key="4">
    <source>
        <dbReference type="EMBL" id="GEN78311.1"/>
    </source>
</evidence>
<dbReference type="Pfam" id="PF10647">
    <property type="entry name" value="Gmad1"/>
    <property type="match status" value="1"/>
</dbReference>
<dbReference type="Pfam" id="PF25976">
    <property type="entry name" value="LpqB_N"/>
    <property type="match status" value="1"/>
</dbReference>
<comment type="caution">
    <text evidence="4">The sequence shown here is derived from an EMBL/GenBank/DDBJ whole genome shotgun (WGS) entry which is preliminary data.</text>
</comment>
<evidence type="ECO:0000256" key="1">
    <source>
        <dbReference type="SAM" id="SignalP"/>
    </source>
</evidence>
<dbReference type="RefSeq" id="WP_034248066.1">
    <property type="nucleotide sequence ID" value="NZ_BJYK01000001.1"/>
</dbReference>
<dbReference type="InterPro" id="IPR018910">
    <property type="entry name" value="LpqB_C"/>
</dbReference>
<dbReference type="InterPro" id="IPR059026">
    <property type="entry name" value="LpqB_N"/>
</dbReference>
<dbReference type="SUPFAM" id="SSF82171">
    <property type="entry name" value="DPP6 N-terminal domain-like"/>
    <property type="match status" value="1"/>
</dbReference>
<evidence type="ECO:0000259" key="3">
    <source>
        <dbReference type="Pfam" id="PF25976"/>
    </source>
</evidence>
<protein>
    <submittedName>
        <fullName evidence="4">Lipoprotein LpqB</fullName>
    </submittedName>
</protein>
<proteinExistence type="predicted"/>
<evidence type="ECO:0000259" key="2">
    <source>
        <dbReference type="Pfam" id="PF10647"/>
    </source>
</evidence>
<feature type="chain" id="PRO_5039717818" evidence="1">
    <location>
        <begin position="23"/>
        <end position="576"/>
    </location>
</feature>
<gene>
    <name evidence="4" type="primary">lpqB</name>
    <name evidence="4" type="ORF">AFE02nite_00450</name>
</gene>
<keyword evidence="5" id="KW-1185">Reference proteome</keyword>
<name>A0A511YSY2_9CELL</name>
<accession>A0A511YSY2</accession>
<dbReference type="Proteomes" id="UP000321484">
    <property type="component" value="Unassembled WGS sequence"/>
</dbReference>
<evidence type="ECO:0000313" key="5">
    <source>
        <dbReference type="Proteomes" id="UP000321484"/>
    </source>
</evidence>
<organism evidence="4 5">
    <name type="scientific">Actinotalea fermentans</name>
    <dbReference type="NCBI Taxonomy" id="43671"/>
    <lineage>
        <taxon>Bacteria</taxon>
        <taxon>Bacillati</taxon>
        <taxon>Actinomycetota</taxon>
        <taxon>Actinomycetes</taxon>
        <taxon>Micrococcales</taxon>
        <taxon>Cellulomonadaceae</taxon>
        <taxon>Actinotalea</taxon>
    </lineage>
</organism>
<keyword evidence="4" id="KW-0449">Lipoprotein</keyword>
<dbReference type="EMBL" id="BJYK01000001">
    <property type="protein sequence ID" value="GEN78311.1"/>
    <property type="molecule type" value="Genomic_DNA"/>
</dbReference>
<reference evidence="4 5" key="1">
    <citation type="submission" date="2019-07" db="EMBL/GenBank/DDBJ databases">
        <title>Whole genome shotgun sequence of Actinotalea fermentans NBRC 105374.</title>
        <authorList>
            <person name="Hosoyama A."/>
            <person name="Uohara A."/>
            <person name="Ohji S."/>
            <person name="Ichikawa N."/>
        </authorList>
    </citation>
    <scope>NUCLEOTIDE SEQUENCE [LARGE SCALE GENOMIC DNA]</scope>
    <source>
        <strain evidence="4 5">NBRC 105374</strain>
    </source>
</reference>
<dbReference type="OrthoDB" id="3226781at2"/>
<keyword evidence="1" id="KW-0732">Signal</keyword>
<feature type="signal peptide" evidence="1">
    <location>
        <begin position="1"/>
        <end position="22"/>
    </location>
</feature>
<feature type="domain" description="Lipoprotein LpqB N-terminal" evidence="3">
    <location>
        <begin position="53"/>
        <end position="171"/>
    </location>
</feature>
<feature type="domain" description="Lipoprotein LpqB C-terminal" evidence="2">
    <location>
        <begin position="328"/>
        <end position="575"/>
    </location>
</feature>